<evidence type="ECO:0000259" key="6">
    <source>
        <dbReference type="PROSITE" id="PS51296"/>
    </source>
</evidence>
<dbReference type="RefSeq" id="WP_152591395.1">
    <property type="nucleotide sequence ID" value="NZ_CP045227.1"/>
</dbReference>
<keyword evidence="5" id="KW-0560">Oxidoreductase</keyword>
<dbReference type="InterPro" id="IPR008775">
    <property type="entry name" value="Phytyl_CoA_dOase-like"/>
</dbReference>
<dbReference type="GO" id="GO:0004497">
    <property type="term" value="F:monooxygenase activity"/>
    <property type="evidence" value="ECO:0007669"/>
    <property type="project" value="UniProtKB-ARBA"/>
</dbReference>
<keyword evidence="1" id="KW-0001">2Fe-2S</keyword>
<dbReference type="KEGG" id="nsh:GXM_07837"/>
<dbReference type="GO" id="GO:0046872">
    <property type="term" value="F:metal ion binding"/>
    <property type="evidence" value="ECO:0007669"/>
    <property type="project" value="UniProtKB-KW"/>
</dbReference>
<dbReference type="InterPro" id="IPR017941">
    <property type="entry name" value="Rieske_2Fe-2S"/>
</dbReference>
<dbReference type="InterPro" id="IPR036922">
    <property type="entry name" value="Rieske_2Fe-2S_sf"/>
</dbReference>
<dbReference type="GO" id="GO:0051537">
    <property type="term" value="F:2 iron, 2 sulfur cluster binding"/>
    <property type="evidence" value="ECO:0007669"/>
    <property type="project" value="UniProtKB-KW"/>
</dbReference>
<name>A0A5P8WBZ0_9NOSO</name>
<evidence type="ECO:0000313" key="8">
    <source>
        <dbReference type="EMBL" id="QFS50343.1"/>
    </source>
</evidence>
<dbReference type="CDD" id="cd03467">
    <property type="entry name" value="Rieske"/>
    <property type="match status" value="1"/>
</dbReference>
<dbReference type="SUPFAM" id="SSF51197">
    <property type="entry name" value="Clavaminate synthase-like"/>
    <property type="match status" value="1"/>
</dbReference>
<gene>
    <name evidence="8" type="ORF">GXM_07837</name>
</gene>
<dbReference type="PROSITE" id="PS51296">
    <property type="entry name" value="RIESKE"/>
    <property type="match status" value="1"/>
</dbReference>
<dbReference type="PROSITE" id="PS51471">
    <property type="entry name" value="FE2OG_OXY"/>
    <property type="match status" value="1"/>
</dbReference>
<proteinExistence type="inferred from homology"/>
<dbReference type="Gene3D" id="2.102.10.10">
    <property type="entry name" value="Rieske [2Fe-2S] iron-sulphur domain"/>
    <property type="match status" value="1"/>
</dbReference>
<evidence type="ECO:0000256" key="3">
    <source>
        <dbReference type="ARBA" id="ARBA00023004"/>
    </source>
</evidence>
<protein>
    <submittedName>
        <fullName evidence="8">Ferredoxin subunit of nitrite reductase and ring-hydroxylating dioxygenase</fullName>
    </submittedName>
</protein>
<accession>A0A5P8WBZ0</accession>
<comment type="similarity">
    <text evidence="5">Belongs to the iron/ascorbate-dependent oxidoreductase family.</text>
</comment>
<dbReference type="GO" id="GO:0016706">
    <property type="term" value="F:2-oxoglutarate-dependent dioxygenase activity"/>
    <property type="evidence" value="ECO:0007669"/>
    <property type="project" value="UniProtKB-ARBA"/>
</dbReference>
<sequence length="430" mass="48629">MQYPRVTSISFHNHIESIAQEKIAERVLCGEVIIVRQCLQGIGYFEHLQQIILEGIRQTAGEEKAKQLKNKGFEAFHEVINLEELPSVMGMSYQLVRALTPDLAKQLVKQVFQQQKAFYFEEESNVRFHIPYDIVRQRITEYSKFQWNGKVTPHGPHHDSWYQCPTNSVNVWMAISSVKIGNGLNIYPQVYGKLLPCTKDGKILGDQYFGSALNIELEPGDAIIFHGEHLHSSEINSTDTTRFVISLRMTLDKPQFIDDNSPYKNDYIYSDPNDGLKARLAQSLVKISRRFRNRINSAIRGKENKQNYVLSLDKVSGFDDTSSAFPQPISVKIIPGTSVDETKLFLDSKDLAIGQIKPVSQKLCVARIDEHRIIAFSRNCPHEGADLASGYLRDGCVVCPWHNLPISLENGASPCQSLPKLTVFKCSEQG</sequence>
<organism evidence="8 9">
    <name type="scientific">Nostoc sphaeroides CCNUC1</name>
    <dbReference type="NCBI Taxonomy" id="2653204"/>
    <lineage>
        <taxon>Bacteria</taxon>
        <taxon>Bacillati</taxon>
        <taxon>Cyanobacteriota</taxon>
        <taxon>Cyanophyceae</taxon>
        <taxon>Nostocales</taxon>
        <taxon>Nostocaceae</taxon>
        <taxon>Nostoc</taxon>
    </lineage>
</organism>
<reference evidence="8 9" key="1">
    <citation type="submission" date="2019-10" db="EMBL/GenBank/DDBJ databases">
        <title>Genomic and transcriptomic insights into the perfect genentic adaptation of a filamentous nitrogen-fixing cyanobacterium to rice fields.</title>
        <authorList>
            <person name="Chen Z."/>
        </authorList>
    </citation>
    <scope>NUCLEOTIDE SEQUENCE [LARGE SCALE GENOMIC DNA]</scope>
    <source>
        <strain evidence="8">CCNUC1</strain>
    </source>
</reference>
<evidence type="ECO:0000313" key="9">
    <source>
        <dbReference type="Proteomes" id="UP000326678"/>
    </source>
</evidence>
<evidence type="ECO:0000256" key="2">
    <source>
        <dbReference type="ARBA" id="ARBA00022723"/>
    </source>
</evidence>
<evidence type="ECO:0000259" key="7">
    <source>
        <dbReference type="PROSITE" id="PS51471"/>
    </source>
</evidence>
<dbReference type="Proteomes" id="UP000326678">
    <property type="component" value="Chromosome Gxm2"/>
</dbReference>
<dbReference type="InterPro" id="IPR005123">
    <property type="entry name" value="Oxoglu/Fe-dep_dioxygenase_dom"/>
</dbReference>
<evidence type="ECO:0000256" key="4">
    <source>
        <dbReference type="ARBA" id="ARBA00023014"/>
    </source>
</evidence>
<dbReference type="Pfam" id="PF00355">
    <property type="entry name" value="Rieske"/>
    <property type="match status" value="1"/>
</dbReference>
<dbReference type="SUPFAM" id="SSF50022">
    <property type="entry name" value="ISP domain"/>
    <property type="match status" value="1"/>
</dbReference>
<keyword evidence="3 5" id="KW-0408">Iron</keyword>
<dbReference type="AlphaFoldDB" id="A0A5P8WBZ0"/>
<dbReference type="Pfam" id="PF05721">
    <property type="entry name" value="PhyH"/>
    <property type="match status" value="1"/>
</dbReference>
<evidence type="ECO:0000256" key="5">
    <source>
        <dbReference type="RuleBase" id="RU003682"/>
    </source>
</evidence>
<feature type="domain" description="Rieske" evidence="6">
    <location>
        <begin position="343"/>
        <end position="430"/>
    </location>
</feature>
<dbReference type="EMBL" id="CP045227">
    <property type="protein sequence ID" value="QFS50343.1"/>
    <property type="molecule type" value="Genomic_DNA"/>
</dbReference>
<keyword evidence="9" id="KW-1185">Reference proteome</keyword>
<feature type="domain" description="Fe2OG dioxygenase" evidence="7">
    <location>
        <begin position="131"/>
        <end position="251"/>
    </location>
</feature>
<evidence type="ECO:0000256" key="1">
    <source>
        <dbReference type="ARBA" id="ARBA00022714"/>
    </source>
</evidence>
<keyword evidence="8" id="KW-0223">Dioxygenase</keyword>
<dbReference type="Gene3D" id="2.60.120.620">
    <property type="entry name" value="q2cbj1_9rhob like domain"/>
    <property type="match status" value="1"/>
</dbReference>
<keyword evidence="4" id="KW-0411">Iron-sulfur</keyword>
<keyword evidence="2 5" id="KW-0479">Metal-binding</keyword>